<evidence type="ECO:0000313" key="11">
    <source>
        <dbReference type="Proteomes" id="UP000192418"/>
    </source>
</evidence>
<dbReference type="GO" id="GO:0005829">
    <property type="term" value="C:cytosol"/>
    <property type="evidence" value="ECO:0007669"/>
    <property type="project" value="TreeGrafter"/>
</dbReference>
<comment type="catalytic activity">
    <reaction evidence="8">
        <text>(6S)-5-methyl-5,6,7,8-tetrahydrofolate + NAD(+) = (6R)-5,10-methylene-5,6,7,8-tetrahydrofolate + NADH + H(+)</text>
        <dbReference type="Rhea" id="RHEA:19821"/>
        <dbReference type="ChEBI" id="CHEBI:15378"/>
        <dbReference type="ChEBI" id="CHEBI:15636"/>
        <dbReference type="ChEBI" id="CHEBI:18608"/>
        <dbReference type="ChEBI" id="CHEBI:57540"/>
        <dbReference type="ChEBI" id="CHEBI:57945"/>
        <dbReference type="EC" id="1.5.1.54"/>
    </reaction>
    <physiologicalReaction direction="right-to-left" evidence="8">
        <dbReference type="Rhea" id="RHEA:19823"/>
    </physiologicalReaction>
</comment>
<dbReference type="GO" id="GO:0106312">
    <property type="term" value="F:methylenetetrahydrofolate reductase (NADH) activity"/>
    <property type="evidence" value="ECO:0007669"/>
    <property type="project" value="UniProtKB-EC"/>
</dbReference>
<evidence type="ECO:0000256" key="2">
    <source>
        <dbReference type="ARBA" id="ARBA00004777"/>
    </source>
</evidence>
<reference evidence="10 11" key="1">
    <citation type="submission" date="2017-04" db="EMBL/GenBank/DDBJ databases">
        <authorList>
            <person name="Afonso C.L."/>
            <person name="Miller P.J."/>
            <person name="Scott M.A."/>
            <person name="Spackman E."/>
            <person name="Goraichik I."/>
            <person name="Dimitrov K.M."/>
            <person name="Suarez D.L."/>
            <person name="Swayne D.E."/>
        </authorList>
    </citation>
    <scope>NUCLEOTIDE SEQUENCE [LARGE SCALE GENOMIC DNA]</scope>
    <source>
        <strain evidence="10 11">DSM 3385</strain>
    </source>
</reference>
<protein>
    <recommendedName>
        <fullName evidence="9">Methylenetetrahydrofolate reductase</fullName>
    </recommendedName>
</protein>
<evidence type="ECO:0000256" key="6">
    <source>
        <dbReference type="ARBA" id="ARBA00023002"/>
    </source>
</evidence>
<dbReference type="EMBL" id="FWXY01000001">
    <property type="protein sequence ID" value="SMC36793.1"/>
    <property type="molecule type" value="Genomic_DNA"/>
</dbReference>
<dbReference type="SUPFAM" id="SSF51730">
    <property type="entry name" value="FAD-linked oxidoreductase"/>
    <property type="match status" value="1"/>
</dbReference>
<dbReference type="Pfam" id="PF02219">
    <property type="entry name" value="MTHFR"/>
    <property type="match status" value="1"/>
</dbReference>
<dbReference type="UniPathway" id="UPA00193"/>
<evidence type="ECO:0000313" key="10">
    <source>
        <dbReference type="EMBL" id="SMC36793.1"/>
    </source>
</evidence>
<dbReference type="InterPro" id="IPR029041">
    <property type="entry name" value="FAD-linked_oxidoreductase-like"/>
</dbReference>
<evidence type="ECO:0000256" key="3">
    <source>
        <dbReference type="ARBA" id="ARBA00006743"/>
    </source>
</evidence>
<comment type="pathway">
    <text evidence="7">Amino-acid biosynthesis; L-methionine biosynthesis via de novo pathway.</text>
</comment>
<evidence type="ECO:0000256" key="4">
    <source>
        <dbReference type="ARBA" id="ARBA00022630"/>
    </source>
</evidence>
<evidence type="ECO:0000256" key="7">
    <source>
        <dbReference type="ARBA" id="ARBA00034478"/>
    </source>
</evidence>
<dbReference type="InterPro" id="IPR003171">
    <property type="entry name" value="Mehydrof_redctse-like"/>
</dbReference>
<evidence type="ECO:0000256" key="9">
    <source>
        <dbReference type="RuleBase" id="RU003862"/>
    </source>
</evidence>
<dbReference type="STRING" id="1121400.SAMN02746065_101158"/>
<gene>
    <name evidence="10" type="ORF">SAMN02746065_101158</name>
</gene>
<dbReference type="CDD" id="cd00537">
    <property type="entry name" value="MTHFR"/>
    <property type="match status" value="1"/>
</dbReference>
<comment type="cofactor">
    <cofactor evidence="1 9">
        <name>FAD</name>
        <dbReference type="ChEBI" id="CHEBI:57692"/>
    </cofactor>
</comment>
<dbReference type="GO" id="GO:0009086">
    <property type="term" value="P:methionine biosynthetic process"/>
    <property type="evidence" value="ECO:0007669"/>
    <property type="project" value="TreeGrafter"/>
</dbReference>
<accession>A0A1W1YKZ1</accession>
<dbReference type="OrthoDB" id="9812555at2"/>
<keyword evidence="6 9" id="KW-0560">Oxidoreductase</keyword>
<dbReference type="Proteomes" id="UP000192418">
    <property type="component" value="Unassembled WGS sequence"/>
</dbReference>
<dbReference type="Gene3D" id="3.20.20.220">
    <property type="match status" value="1"/>
</dbReference>
<evidence type="ECO:0000256" key="1">
    <source>
        <dbReference type="ARBA" id="ARBA00001974"/>
    </source>
</evidence>
<keyword evidence="11" id="KW-1185">Reference proteome</keyword>
<dbReference type="RefSeq" id="WP_084066473.1">
    <property type="nucleotide sequence ID" value="NZ_FWXY01000001.1"/>
</dbReference>
<evidence type="ECO:0000256" key="5">
    <source>
        <dbReference type="ARBA" id="ARBA00022827"/>
    </source>
</evidence>
<dbReference type="AlphaFoldDB" id="A0A1W1YKZ1"/>
<dbReference type="PANTHER" id="PTHR45754">
    <property type="entry name" value="METHYLENETETRAHYDROFOLATE REDUCTASE"/>
    <property type="match status" value="1"/>
</dbReference>
<evidence type="ECO:0000256" key="8">
    <source>
        <dbReference type="ARBA" id="ARBA00048628"/>
    </source>
</evidence>
<sequence length="291" mass="32580">MRVATLYKNQTHPSISFEFFPPRDEKAEVEFTTVVDQLATLAPDYMSMTFGAGGSTSEGSYQAVKMMKQEKKLPTVAYLAGFGLSPDSITTVLDRYKALGIETIFVLRGDEPRGSDFVPHPDSFSYASDILKFISDRYDFDLGCAGYPEAHVQAESLEKDIEYLKLKQDNGAQYVVVQYFYDNDFFYTYVDKCRAAGVTVPIIPGIMPIYTAKLTNMLCKLCGSTLPQGIKKQLDNTKNAKEAAALGMDVAFEQCKDLLAHGVDGLHFYTMDRVPSVTRIVQRLREEKLIK</sequence>
<dbReference type="GO" id="GO:0071949">
    <property type="term" value="F:FAD binding"/>
    <property type="evidence" value="ECO:0007669"/>
    <property type="project" value="TreeGrafter"/>
</dbReference>
<dbReference type="GO" id="GO:0035999">
    <property type="term" value="P:tetrahydrofolate interconversion"/>
    <property type="evidence" value="ECO:0007669"/>
    <property type="project" value="UniProtKB-UniPathway"/>
</dbReference>
<comment type="similarity">
    <text evidence="3 9">Belongs to the methylenetetrahydrofolate reductase family.</text>
</comment>
<dbReference type="PANTHER" id="PTHR45754:SF3">
    <property type="entry name" value="METHYLENETETRAHYDROFOLATE REDUCTASE (NADPH)"/>
    <property type="match status" value="1"/>
</dbReference>
<name>A0A1W1YKZ1_9BACT</name>
<proteinExistence type="inferred from homology"/>
<organism evidence="10 11">
    <name type="scientific">Desulfocicer vacuolatum DSM 3385</name>
    <dbReference type="NCBI Taxonomy" id="1121400"/>
    <lineage>
        <taxon>Bacteria</taxon>
        <taxon>Pseudomonadati</taxon>
        <taxon>Thermodesulfobacteriota</taxon>
        <taxon>Desulfobacteria</taxon>
        <taxon>Desulfobacterales</taxon>
        <taxon>Desulfobacteraceae</taxon>
        <taxon>Desulfocicer</taxon>
    </lineage>
</organism>
<keyword evidence="4 9" id="KW-0285">Flavoprotein</keyword>
<comment type="pathway">
    <text evidence="2 9">One-carbon metabolism; tetrahydrofolate interconversion.</text>
</comment>
<keyword evidence="5 9" id="KW-0274">FAD</keyword>